<feature type="region of interest" description="Disordered" evidence="1">
    <location>
        <begin position="101"/>
        <end position="149"/>
    </location>
</feature>
<feature type="compositionally biased region" description="Low complexity" evidence="1">
    <location>
        <begin position="124"/>
        <end position="138"/>
    </location>
</feature>
<dbReference type="PANTHER" id="PTHR43102">
    <property type="entry name" value="SLR1143 PROTEIN"/>
    <property type="match status" value="1"/>
</dbReference>
<protein>
    <recommendedName>
        <fullName evidence="4">GAF domain-containing protein</fullName>
    </recommendedName>
</protein>
<evidence type="ECO:0000313" key="3">
    <source>
        <dbReference type="Proteomes" id="UP000302139"/>
    </source>
</evidence>
<dbReference type="InterPro" id="IPR029016">
    <property type="entry name" value="GAF-like_dom_sf"/>
</dbReference>
<evidence type="ECO:0000256" key="1">
    <source>
        <dbReference type="SAM" id="MobiDB-lite"/>
    </source>
</evidence>
<dbReference type="Proteomes" id="UP000302139">
    <property type="component" value="Unassembled WGS sequence"/>
</dbReference>
<dbReference type="SUPFAM" id="SSF55781">
    <property type="entry name" value="GAF domain-like"/>
    <property type="match status" value="1"/>
</dbReference>
<comment type="caution">
    <text evidence="2">The sequence shown here is derived from an EMBL/GenBank/DDBJ whole genome shotgun (WGS) entry which is preliminary data.</text>
</comment>
<accession>A0A4D4MA40</accession>
<organism evidence="2 3">
    <name type="scientific">Streptomyces avermitilis</name>
    <dbReference type="NCBI Taxonomy" id="33903"/>
    <lineage>
        <taxon>Bacteria</taxon>
        <taxon>Bacillati</taxon>
        <taxon>Actinomycetota</taxon>
        <taxon>Actinomycetes</taxon>
        <taxon>Kitasatosporales</taxon>
        <taxon>Streptomycetaceae</taxon>
        <taxon>Streptomyces</taxon>
    </lineage>
</organism>
<name>A0A4D4MA40_STRAX</name>
<dbReference type="Gene3D" id="3.30.450.40">
    <property type="match status" value="1"/>
</dbReference>
<gene>
    <name evidence="2" type="ORF">SAV14893_081280</name>
</gene>
<dbReference type="AlphaFoldDB" id="A0A4D4MA40"/>
<dbReference type="EMBL" id="BJHX01000001">
    <property type="protein sequence ID" value="GDY68735.1"/>
    <property type="molecule type" value="Genomic_DNA"/>
</dbReference>
<feature type="compositionally biased region" description="Pro residues" evidence="1">
    <location>
        <begin position="139"/>
        <end position="149"/>
    </location>
</feature>
<evidence type="ECO:0008006" key="4">
    <source>
        <dbReference type="Google" id="ProtNLM"/>
    </source>
</evidence>
<evidence type="ECO:0000313" key="2">
    <source>
        <dbReference type="EMBL" id="GDY68735.1"/>
    </source>
</evidence>
<reference evidence="2 3" key="1">
    <citation type="submission" date="2019-04" db="EMBL/GenBank/DDBJ databases">
        <title>Draft genome sequences of Streptomyces avermitilis NBRC 14893.</title>
        <authorList>
            <person name="Komaki H."/>
            <person name="Tamura T."/>
            <person name="Hosoyama A."/>
        </authorList>
    </citation>
    <scope>NUCLEOTIDE SEQUENCE [LARGE SCALE GENOMIC DNA]</scope>
    <source>
        <strain evidence="2 3">NBRC 14893</strain>
    </source>
</reference>
<sequence length="149" mass="15564">MAAPVEAARMAAVRRYDILDTPPDGAYDRVAALAARLFEVPVATVTIVDEDRIWFKAAHGLEGVSEIARDPGLCASAVLTDDTTVIPDTLLDPVACSNPLVAGPMGYGSTPPLRSSPPTGTGWARSTSSTPAPARSARPMPPPSGTWPR</sequence>
<proteinExistence type="predicted"/>
<dbReference type="PANTHER" id="PTHR43102:SF2">
    <property type="entry name" value="GAF DOMAIN-CONTAINING PROTEIN"/>
    <property type="match status" value="1"/>
</dbReference>